<evidence type="ECO:0000313" key="1">
    <source>
        <dbReference type="EMBL" id="KAF3589258.1"/>
    </source>
</evidence>
<reference evidence="1" key="1">
    <citation type="submission" date="2019-12" db="EMBL/GenBank/DDBJ databases">
        <title>Genome sequencing and annotation of Brassica cretica.</title>
        <authorList>
            <person name="Studholme D.J."/>
            <person name="Sarris P."/>
        </authorList>
    </citation>
    <scope>NUCLEOTIDE SEQUENCE</scope>
    <source>
        <strain evidence="1">PFS-109/04</strain>
        <tissue evidence="1">Leaf</tissue>
    </source>
</reference>
<evidence type="ECO:0000313" key="2">
    <source>
        <dbReference type="Proteomes" id="UP000712600"/>
    </source>
</evidence>
<organism evidence="1 2">
    <name type="scientific">Brassica cretica</name>
    <name type="common">Mustard</name>
    <dbReference type="NCBI Taxonomy" id="69181"/>
    <lineage>
        <taxon>Eukaryota</taxon>
        <taxon>Viridiplantae</taxon>
        <taxon>Streptophyta</taxon>
        <taxon>Embryophyta</taxon>
        <taxon>Tracheophyta</taxon>
        <taxon>Spermatophyta</taxon>
        <taxon>Magnoliopsida</taxon>
        <taxon>eudicotyledons</taxon>
        <taxon>Gunneridae</taxon>
        <taxon>Pentapetalae</taxon>
        <taxon>rosids</taxon>
        <taxon>malvids</taxon>
        <taxon>Brassicales</taxon>
        <taxon>Brassicaceae</taxon>
        <taxon>Brassiceae</taxon>
        <taxon>Brassica</taxon>
    </lineage>
</organism>
<dbReference type="EMBL" id="QGKX02000088">
    <property type="protein sequence ID" value="KAF3589258.1"/>
    <property type="molecule type" value="Genomic_DNA"/>
</dbReference>
<gene>
    <name evidence="1" type="ORF">F2Q69_00030421</name>
</gene>
<proteinExistence type="predicted"/>
<dbReference type="Proteomes" id="UP000712600">
    <property type="component" value="Unassembled WGS sequence"/>
</dbReference>
<comment type="caution">
    <text evidence="1">The sequence shown here is derived from an EMBL/GenBank/DDBJ whole genome shotgun (WGS) entry which is preliminary data.</text>
</comment>
<sequence length="158" mass="17773">MHLVFFSLNNRVVGEAFNHYKNIMFQLRGNEVITKVSALAERGEFSLTHELFSLGMSFAGKLVLLSGKRVEEDSYSQGRHGLMNDRSLQVGRMISSVLSETLVQSRAKRFPSSVSSKMSALSVPLSRARLWLHQSPCFFNYLPGQDVGFIGLERDRST</sequence>
<dbReference type="AlphaFoldDB" id="A0A8S9S9C2"/>
<accession>A0A8S9S9C2</accession>
<name>A0A8S9S9C2_BRACR</name>
<protein>
    <submittedName>
        <fullName evidence="1">Uncharacterized protein</fullName>
    </submittedName>
</protein>